<evidence type="ECO:0000256" key="2">
    <source>
        <dbReference type="ARBA" id="ARBA00022737"/>
    </source>
</evidence>
<dbReference type="SMART" id="SM00450">
    <property type="entry name" value="RHOD"/>
    <property type="match status" value="2"/>
</dbReference>
<dbReference type="Pfam" id="PF00581">
    <property type="entry name" value="Rhodanese"/>
    <property type="match status" value="2"/>
</dbReference>
<sequence length="291" mass="32485">MMEDPLVSTEWLAKHLNDPEIRPVDMRGYVKLQNDPERGTQRAEYTGAREEYEKAHIPGAVYVDWTRDIVDPEDPVPVQVAPPERFAELMSSLGIGDGTLVVAYDHKGDQFATRLWWALMYYGHDRVAVLDGGWNKWVSEGRPVTAAPPDVHPAAFTPHPRPGWRKTAGEVLAASESGSALILDARDREQYTGELRRGRRGGHIPGAKNLHSAALRDPENGTFRPVEELERLVRAAGVPGDRDHPLIAYCNGGVAATVDLFTLYRLGYRNLANYDGSWNEWGPREDLPAEE</sequence>
<dbReference type="EC" id="2.8.1.1" evidence="1"/>
<accession>A0A4V2NW84</accession>
<name>A0A4V2NW84_9ACTN</name>
<evidence type="ECO:0000256" key="3">
    <source>
        <dbReference type="ARBA" id="ARBA00047549"/>
    </source>
</evidence>
<evidence type="ECO:0000259" key="4">
    <source>
        <dbReference type="PROSITE" id="PS50206"/>
    </source>
</evidence>
<comment type="caution">
    <text evidence="5">The sequence shown here is derived from an EMBL/GenBank/DDBJ whole genome shotgun (WGS) entry which is preliminary data.</text>
</comment>
<keyword evidence="6" id="KW-1185">Reference proteome</keyword>
<dbReference type="AlphaFoldDB" id="A0A4V2NW84"/>
<gene>
    <name evidence="5" type="ORF">E0L93_10045</name>
</gene>
<evidence type="ECO:0000313" key="5">
    <source>
        <dbReference type="EMBL" id="TCJ16452.1"/>
    </source>
</evidence>
<keyword evidence="5" id="KW-0808">Transferase</keyword>
<evidence type="ECO:0000256" key="1">
    <source>
        <dbReference type="ARBA" id="ARBA00012245"/>
    </source>
</evidence>
<dbReference type="InterPro" id="IPR001307">
    <property type="entry name" value="Thiosulphate_STrfase_CS"/>
</dbReference>
<dbReference type="PROSITE" id="PS50206">
    <property type="entry name" value="RHODANESE_3"/>
    <property type="match status" value="2"/>
</dbReference>
<dbReference type="InterPro" id="IPR001763">
    <property type="entry name" value="Rhodanese-like_dom"/>
</dbReference>
<dbReference type="InterPro" id="IPR051126">
    <property type="entry name" value="Thiosulfate_sulfurtransferase"/>
</dbReference>
<protein>
    <recommendedName>
        <fullName evidence="1">thiosulfate sulfurtransferase</fullName>
        <ecNumber evidence="1">2.8.1.1</ecNumber>
    </recommendedName>
</protein>
<comment type="catalytic activity">
    <reaction evidence="3">
        <text>thiosulfate + hydrogen cyanide = thiocyanate + sulfite + 2 H(+)</text>
        <dbReference type="Rhea" id="RHEA:16881"/>
        <dbReference type="ChEBI" id="CHEBI:15378"/>
        <dbReference type="ChEBI" id="CHEBI:17359"/>
        <dbReference type="ChEBI" id="CHEBI:18022"/>
        <dbReference type="ChEBI" id="CHEBI:18407"/>
        <dbReference type="ChEBI" id="CHEBI:33542"/>
        <dbReference type="EC" id="2.8.1.1"/>
    </reaction>
</comment>
<dbReference type="PROSITE" id="PS00380">
    <property type="entry name" value="RHODANESE_1"/>
    <property type="match status" value="1"/>
</dbReference>
<proteinExistence type="predicted"/>
<dbReference type="EMBL" id="SKBU01000016">
    <property type="protein sequence ID" value="TCJ16452.1"/>
    <property type="molecule type" value="Genomic_DNA"/>
</dbReference>
<organism evidence="5 6">
    <name type="scientific">Rubrobacter taiwanensis</name>
    <dbReference type="NCBI Taxonomy" id="185139"/>
    <lineage>
        <taxon>Bacteria</taxon>
        <taxon>Bacillati</taxon>
        <taxon>Actinomycetota</taxon>
        <taxon>Rubrobacteria</taxon>
        <taxon>Rubrobacterales</taxon>
        <taxon>Rubrobacteraceae</taxon>
        <taxon>Rubrobacter</taxon>
    </lineage>
</organism>
<dbReference type="OrthoDB" id="9770030at2"/>
<dbReference type="CDD" id="cd01448">
    <property type="entry name" value="TST_Repeat_1"/>
    <property type="match status" value="1"/>
</dbReference>
<keyword evidence="2" id="KW-0677">Repeat</keyword>
<dbReference type="Gene3D" id="3.40.250.10">
    <property type="entry name" value="Rhodanese-like domain"/>
    <property type="match status" value="2"/>
</dbReference>
<dbReference type="InterPro" id="IPR036873">
    <property type="entry name" value="Rhodanese-like_dom_sf"/>
</dbReference>
<dbReference type="PANTHER" id="PTHR43855">
    <property type="entry name" value="THIOSULFATE SULFURTRANSFERASE"/>
    <property type="match status" value="1"/>
</dbReference>
<feature type="domain" description="Rhodanese" evidence="4">
    <location>
        <begin position="176"/>
        <end position="290"/>
    </location>
</feature>
<evidence type="ECO:0000313" key="6">
    <source>
        <dbReference type="Proteomes" id="UP000295244"/>
    </source>
</evidence>
<dbReference type="CDD" id="cd01449">
    <property type="entry name" value="TST_Repeat_2"/>
    <property type="match status" value="1"/>
</dbReference>
<dbReference type="SUPFAM" id="SSF52821">
    <property type="entry name" value="Rhodanese/Cell cycle control phosphatase"/>
    <property type="match status" value="2"/>
</dbReference>
<feature type="domain" description="Rhodanese" evidence="4">
    <location>
        <begin position="43"/>
        <end position="146"/>
    </location>
</feature>
<dbReference type="GO" id="GO:0004792">
    <property type="term" value="F:thiosulfate-cyanide sulfurtransferase activity"/>
    <property type="evidence" value="ECO:0007669"/>
    <property type="project" value="UniProtKB-EC"/>
</dbReference>
<dbReference type="Proteomes" id="UP000295244">
    <property type="component" value="Unassembled WGS sequence"/>
</dbReference>
<dbReference type="PANTHER" id="PTHR43855:SF1">
    <property type="entry name" value="THIOSULFATE SULFURTRANSFERASE"/>
    <property type="match status" value="1"/>
</dbReference>
<reference evidence="5 6" key="1">
    <citation type="submission" date="2019-03" db="EMBL/GenBank/DDBJ databases">
        <title>Whole genome sequence of a novel Rubrobacter taiwanensis strain, isolated from Yellowstone National Park.</title>
        <authorList>
            <person name="Freed S."/>
            <person name="Ramaley R.F."/>
            <person name="Kyndt J.A."/>
        </authorList>
    </citation>
    <scope>NUCLEOTIDE SEQUENCE [LARGE SCALE GENOMIC DNA]</scope>
    <source>
        <strain evidence="5 6">Yellowstone</strain>
    </source>
</reference>